<comment type="similarity">
    <text evidence="7">Belongs to the gamma-glutamyl phosphate reductase family.</text>
</comment>
<evidence type="ECO:0000256" key="3">
    <source>
        <dbReference type="ARBA" id="ARBA00022650"/>
    </source>
</evidence>
<dbReference type="Gene3D" id="3.40.605.10">
    <property type="entry name" value="Aldehyde Dehydrogenase, Chain A, domain 1"/>
    <property type="match status" value="1"/>
</dbReference>
<comment type="caution">
    <text evidence="9">The sequence shown here is derived from an EMBL/GenBank/DDBJ whole genome shotgun (WGS) entry which is preliminary data.</text>
</comment>
<dbReference type="Proteomes" id="UP000658720">
    <property type="component" value="Unassembled WGS sequence"/>
</dbReference>
<name>A0ABR9VSV6_9SYNC</name>
<dbReference type="SUPFAM" id="SSF53720">
    <property type="entry name" value="ALDH-like"/>
    <property type="match status" value="1"/>
</dbReference>
<dbReference type="PANTHER" id="PTHR11063:SF8">
    <property type="entry name" value="DELTA-1-PYRROLINE-5-CARBOXYLATE SYNTHASE"/>
    <property type="match status" value="1"/>
</dbReference>
<evidence type="ECO:0000313" key="10">
    <source>
        <dbReference type="Proteomes" id="UP000658720"/>
    </source>
</evidence>
<comment type="catalytic activity">
    <reaction evidence="6 7">
        <text>L-glutamate 5-semialdehyde + phosphate + NADP(+) = L-glutamyl 5-phosphate + NADPH + H(+)</text>
        <dbReference type="Rhea" id="RHEA:19541"/>
        <dbReference type="ChEBI" id="CHEBI:15378"/>
        <dbReference type="ChEBI" id="CHEBI:43474"/>
        <dbReference type="ChEBI" id="CHEBI:57783"/>
        <dbReference type="ChEBI" id="CHEBI:58066"/>
        <dbReference type="ChEBI" id="CHEBI:58274"/>
        <dbReference type="ChEBI" id="CHEBI:58349"/>
        <dbReference type="EC" id="1.2.1.41"/>
    </reaction>
</comment>
<keyword evidence="5 7" id="KW-0560">Oxidoreductase</keyword>
<gene>
    <name evidence="7" type="primary">proA</name>
    <name evidence="9" type="ORF">IQ217_11435</name>
</gene>
<keyword evidence="3 7" id="KW-0641">Proline biosynthesis</keyword>
<sequence length="420" mass="45666">MTSDDAAAGLVKVLDSAQGAFLALDSYGGNDRSRAVLAMAEALERSFAQILEANTLDLVVSREMSVADCLCEWLKLTPERLQNTVAILKRLASLPDPLQRVMASPYQFNLAQTYCQLMPLGVVALVYEAFPELAAIAAGFCLKTGNSLVLRSCGASSHSTAAICEILREGLLDADLPVDSVNHIPSETLPNVQDLVGSASQLNLVIPYGRPSFVEQISQQCTPPVLRAAMGNCYLYWSSKGDLEMVRQMIIDSHVGHPDPVNAIEKVLVSPGQNPAPLVRLLNNLQGKGFKLRGDSELCEQFPDHLTLAKENEWGKAYLDRTVAFRTTQNLKTAIAWINSHSSGHGDCIATDSYQESRQFSMGVDSALVYVNIPPSFCRNPHQGESLFLGVSSQKGQRRGLIGLEAFMTPKQIVQGESRS</sequence>
<comment type="subcellular location">
    <subcellularLocation>
        <location evidence="7">Cytoplasm</location>
    </subcellularLocation>
</comment>
<keyword evidence="2 7" id="KW-0028">Amino-acid biosynthesis</keyword>
<dbReference type="EC" id="1.2.1.41" evidence="7"/>
<dbReference type="InterPro" id="IPR000965">
    <property type="entry name" value="GPR_dom"/>
</dbReference>
<dbReference type="Pfam" id="PF00171">
    <property type="entry name" value="Aldedh"/>
    <property type="match status" value="1"/>
</dbReference>
<protein>
    <recommendedName>
        <fullName evidence="7">Gamma-glutamyl phosphate reductase</fullName>
        <shortName evidence="7">GPR</shortName>
        <ecNumber evidence="7">1.2.1.41</ecNumber>
    </recommendedName>
    <alternativeName>
        <fullName evidence="7">Glutamate-5-semialdehyde dehydrogenase</fullName>
    </alternativeName>
    <alternativeName>
        <fullName evidence="7">Glutamyl-gamma-semialdehyde dehydrogenase</fullName>
        <shortName evidence="7">GSA dehydrogenase</shortName>
    </alternativeName>
</protein>
<dbReference type="InterPro" id="IPR015590">
    <property type="entry name" value="Aldehyde_DH_dom"/>
</dbReference>
<evidence type="ECO:0000256" key="6">
    <source>
        <dbReference type="ARBA" id="ARBA00049024"/>
    </source>
</evidence>
<keyword evidence="10" id="KW-1185">Reference proteome</keyword>
<evidence type="ECO:0000256" key="2">
    <source>
        <dbReference type="ARBA" id="ARBA00022605"/>
    </source>
</evidence>
<reference evidence="9 10" key="1">
    <citation type="submission" date="2020-10" db="EMBL/GenBank/DDBJ databases">
        <authorList>
            <person name="Castelo-Branco R."/>
            <person name="Eusebio N."/>
            <person name="Adriana R."/>
            <person name="Vieira A."/>
            <person name="Brugerolle De Fraissinette N."/>
            <person name="Rezende De Castro R."/>
            <person name="Schneider M.P."/>
            <person name="Vasconcelos V."/>
            <person name="Leao P.N."/>
        </authorList>
    </citation>
    <scope>NUCLEOTIDE SEQUENCE [LARGE SCALE GENOMIC DNA]</scope>
    <source>
        <strain evidence="9 10">LEGE 00031</strain>
    </source>
</reference>
<dbReference type="HAMAP" id="MF_00412">
    <property type="entry name" value="ProA"/>
    <property type="match status" value="1"/>
</dbReference>
<evidence type="ECO:0000259" key="8">
    <source>
        <dbReference type="Pfam" id="PF00171"/>
    </source>
</evidence>
<evidence type="ECO:0000313" key="9">
    <source>
        <dbReference type="EMBL" id="MBE9254443.1"/>
    </source>
</evidence>
<dbReference type="InterPro" id="IPR012134">
    <property type="entry name" value="Glu-5-SA_DH"/>
</dbReference>
<proteinExistence type="inferred from homology"/>
<dbReference type="RefSeq" id="WP_190596453.1">
    <property type="nucleotide sequence ID" value="NZ_JADEVV010000030.1"/>
</dbReference>
<evidence type="ECO:0000256" key="5">
    <source>
        <dbReference type="ARBA" id="ARBA00023002"/>
    </source>
</evidence>
<comment type="function">
    <text evidence="7">Catalyzes the NADPH-dependent reduction of L-glutamate 5-phosphate into L-glutamate 5-semialdehyde and phosphate. The product spontaneously undergoes cyclization to form 1-pyrroline-5-carboxylate.</text>
</comment>
<dbReference type="InterPro" id="IPR016163">
    <property type="entry name" value="Ald_DH_C"/>
</dbReference>
<comment type="pathway">
    <text evidence="1 7">Amino-acid biosynthesis; L-proline biosynthesis; L-glutamate 5-semialdehyde from L-glutamate: step 2/2.</text>
</comment>
<evidence type="ECO:0000256" key="4">
    <source>
        <dbReference type="ARBA" id="ARBA00022857"/>
    </source>
</evidence>
<dbReference type="InterPro" id="IPR016161">
    <property type="entry name" value="Ald_DH/histidinol_DH"/>
</dbReference>
<dbReference type="InterPro" id="IPR016162">
    <property type="entry name" value="Ald_DH_N"/>
</dbReference>
<evidence type="ECO:0000256" key="7">
    <source>
        <dbReference type="HAMAP-Rule" id="MF_00412"/>
    </source>
</evidence>
<dbReference type="CDD" id="cd07079">
    <property type="entry name" value="ALDH_F18-19_ProA-GPR"/>
    <property type="match status" value="1"/>
</dbReference>
<organism evidence="9 10">
    <name type="scientific">Synechocystis salina LEGE 00031</name>
    <dbReference type="NCBI Taxonomy" id="1828736"/>
    <lineage>
        <taxon>Bacteria</taxon>
        <taxon>Bacillati</taxon>
        <taxon>Cyanobacteriota</taxon>
        <taxon>Cyanophyceae</taxon>
        <taxon>Synechococcales</taxon>
        <taxon>Merismopediaceae</taxon>
        <taxon>Synechocystis</taxon>
    </lineage>
</organism>
<feature type="domain" description="Aldehyde dehydrogenase" evidence="8">
    <location>
        <begin position="11"/>
        <end position="227"/>
    </location>
</feature>
<keyword evidence="4 7" id="KW-0521">NADP</keyword>
<evidence type="ECO:0000256" key="1">
    <source>
        <dbReference type="ARBA" id="ARBA00004985"/>
    </source>
</evidence>
<dbReference type="Gene3D" id="3.40.309.10">
    <property type="entry name" value="Aldehyde Dehydrogenase, Chain A, domain 2"/>
    <property type="match status" value="1"/>
</dbReference>
<dbReference type="PANTHER" id="PTHR11063">
    <property type="entry name" value="GLUTAMATE SEMIALDEHYDE DEHYDROGENASE"/>
    <property type="match status" value="1"/>
</dbReference>
<dbReference type="EMBL" id="JADEVV010000030">
    <property type="protein sequence ID" value="MBE9254443.1"/>
    <property type="molecule type" value="Genomic_DNA"/>
</dbReference>
<dbReference type="PIRSF" id="PIRSF000151">
    <property type="entry name" value="GPR"/>
    <property type="match status" value="1"/>
</dbReference>
<accession>A0ABR9VSV6</accession>
<keyword evidence="7" id="KW-0963">Cytoplasm</keyword>